<dbReference type="EMBL" id="CVRI01000016">
    <property type="protein sequence ID" value="CRK90120.1"/>
    <property type="molecule type" value="Genomic_DNA"/>
</dbReference>
<dbReference type="Proteomes" id="UP000183832">
    <property type="component" value="Unassembled WGS sequence"/>
</dbReference>
<protein>
    <submittedName>
        <fullName evidence="1">CLUMA_CG003838, isoform A</fullName>
    </submittedName>
</protein>
<sequence>MLINVITKTNIKKRKEILSYKLPEASYKSQHRYA</sequence>
<gene>
    <name evidence="1" type="ORF">CLUMA_CG003838</name>
</gene>
<organism evidence="1 2">
    <name type="scientific">Clunio marinus</name>
    <dbReference type="NCBI Taxonomy" id="568069"/>
    <lineage>
        <taxon>Eukaryota</taxon>
        <taxon>Metazoa</taxon>
        <taxon>Ecdysozoa</taxon>
        <taxon>Arthropoda</taxon>
        <taxon>Hexapoda</taxon>
        <taxon>Insecta</taxon>
        <taxon>Pterygota</taxon>
        <taxon>Neoptera</taxon>
        <taxon>Endopterygota</taxon>
        <taxon>Diptera</taxon>
        <taxon>Nematocera</taxon>
        <taxon>Chironomoidea</taxon>
        <taxon>Chironomidae</taxon>
        <taxon>Clunio</taxon>
    </lineage>
</organism>
<evidence type="ECO:0000313" key="2">
    <source>
        <dbReference type="Proteomes" id="UP000183832"/>
    </source>
</evidence>
<keyword evidence="2" id="KW-1185">Reference proteome</keyword>
<name>A0A1J1HPY5_9DIPT</name>
<evidence type="ECO:0000313" key="1">
    <source>
        <dbReference type="EMBL" id="CRK90120.1"/>
    </source>
</evidence>
<reference evidence="1 2" key="1">
    <citation type="submission" date="2015-04" db="EMBL/GenBank/DDBJ databases">
        <authorList>
            <person name="Syromyatnikov M.Y."/>
            <person name="Popov V.N."/>
        </authorList>
    </citation>
    <scope>NUCLEOTIDE SEQUENCE [LARGE SCALE GENOMIC DNA]</scope>
</reference>
<proteinExistence type="predicted"/>
<accession>A0A1J1HPY5</accession>
<dbReference type="AlphaFoldDB" id="A0A1J1HPY5"/>